<name>A0A382KX90_9ZZZZ</name>
<evidence type="ECO:0000259" key="1">
    <source>
        <dbReference type="Pfam" id="PF00535"/>
    </source>
</evidence>
<reference evidence="2" key="1">
    <citation type="submission" date="2018-05" db="EMBL/GenBank/DDBJ databases">
        <authorList>
            <person name="Lanie J.A."/>
            <person name="Ng W.-L."/>
            <person name="Kazmierczak K.M."/>
            <person name="Andrzejewski T.M."/>
            <person name="Davidsen T.M."/>
            <person name="Wayne K.J."/>
            <person name="Tettelin H."/>
            <person name="Glass J.I."/>
            <person name="Rusch D."/>
            <person name="Podicherti R."/>
            <person name="Tsui H.-C.T."/>
            <person name="Winkler M.E."/>
        </authorList>
    </citation>
    <scope>NUCLEOTIDE SEQUENCE</scope>
</reference>
<dbReference type="PANTHER" id="PTHR43630:SF2">
    <property type="entry name" value="GLYCOSYLTRANSFERASE"/>
    <property type="match status" value="1"/>
</dbReference>
<dbReference type="Gene3D" id="3.90.550.10">
    <property type="entry name" value="Spore Coat Polysaccharide Biosynthesis Protein SpsA, Chain A"/>
    <property type="match status" value="1"/>
</dbReference>
<dbReference type="Pfam" id="PF00535">
    <property type="entry name" value="Glycos_transf_2"/>
    <property type="match status" value="1"/>
</dbReference>
<dbReference type="SUPFAM" id="SSF53448">
    <property type="entry name" value="Nucleotide-diphospho-sugar transferases"/>
    <property type="match status" value="1"/>
</dbReference>
<dbReference type="EMBL" id="UINC01083400">
    <property type="protein sequence ID" value="SVC29066.1"/>
    <property type="molecule type" value="Genomic_DNA"/>
</dbReference>
<evidence type="ECO:0000313" key="2">
    <source>
        <dbReference type="EMBL" id="SVC29066.1"/>
    </source>
</evidence>
<dbReference type="InterPro" id="IPR001173">
    <property type="entry name" value="Glyco_trans_2-like"/>
</dbReference>
<proteinExistence type="predicted"/>
<gene>
    <name evidence="2" type="ORF">METZ01_LOCUS281920</name>
</gene>
<sequence length="277" mass="32110">MVSVIIATRNESANIERIIKSLTSQTYSNIEIIVVDNGSSDNTQELARKFLSRDNVLHLPDYVDLSNVKNFRGAQVNYGVYKSNGKIIFFPDADMTFDNNLIEEAVSKTQKYDALYIPEIVIGKGFFGKIRNFERSFYNSTCIDAVRFVTRRYYELVDGFDEKNIAFSTDDWDLTKMLKQSGALVSITKSVKYHHEESLSFSSYLIKKIGYIDTFSDYISKWGADDEDVVRQFSVKYRYFTVFVEDGKWRRLISRMDLAIGVYIIRIMLGLKYLLNR</sequence>
<feature type="domain" description="Glycosyltransferase 2-like" evidence="1">
    <location>
        <begin position="3"/>
        <end position="142"/>
    </location>
</feature>
<dbReference type="AlphaFoldDB" id="A0A382KX90"/>
<accession>A0A382KX90</accession>
<dbReference type="InterPro" id="IPR029044">
    <property type="entry name" value="Nucleotide-diphossugar_trans"/>
</dbReference>
<dbReference type="PANTHER" id="PTHR43630">
    <property type="entry name" value="POLY-BETA-1,6-N-ACETYL-D-GLUCOSAMINE SYNTHASE"/>
    <property type="match status" value="1"/>
</dbReference>
<organism evidence="2">
    <name type="scientific">marine metagenome</name>
    <dbReference type="NCBI Taxonomy" id="408172"/>
    <lineage>
        <taxon>unclassified sequences</taxon>
        <taxon>metagenomes</taxon>
        <taxon>ecological metagenomes</taxon>
    </lineage>
</organism>
<protein>
    <recommendedName>
        <fullName evidence="1">Glycosyltransferase 2-like domain-containing protein</fullName>
    </recommendedName>
</protein>
<dbReference type="CDD" id="cd00761">
    <property type="entry name" value="Glyco_tranf_GTA_type"/>
    <property type="match status" value="1"/>
</dbReference>